<feature type="domain" description="GST N-terminal" evidence="1">
    <location>
        <begin position="6"/>
        <end position="85"/>
    </location>
</feature>
<dbReference type="PANTHER" id="PTHR12289:SF67">
    <property type="match status" value="1"/>
</dbReference>
<evidence type="ECO:0000259" key="1">
    <source>
        <dbReference type="PROSITE" id="PS50404"/>
    </source>
</evidence>
<dbReference type="Pfam" id="PF13410">
    <property type="entry name" value="GST_C_2"/>
    <property type="match status" value="1"/>
</dbReference>
<dbReference type="RefSeq" id="WP_149609786.1">
    <property type="nucleotide sequence ID" value="NZ_VTUX01000001.1"/>
</dbReference>
<organism evidence="2 3">
    <name type="scientific">Pseudohalioglobus sediminis</name>
    <dbReference type="NCBI Taxonomy" id="2606449"/>
    <lineage>
        <taxon>Bacteria</taxon>
        <taxon>Pseudomonadati</taxon>
        <taxon>Pseudomonadota</taxon>
        <taxon>Gammaproteobacteria</taxon>
        <taxon>Cellvibrionales</taxon>
        <taxon>Halieaceae</taxon>
        <taxon>Pseudohalioglobus</taxon>
    </lineage>
</organism>
<dbReference type="Gene3D" id="1.20.1050.10">
    <property type="match status" value="1"/>
</dbReference>
<keyword evidence="2" id="KW-0808">Transferase</keyword>
<dbReference type="InterPro" id="IPR036282">
    <property type="entry name" value="Glutathione-S-Trfase_C_sf"/>
</dbReference>
<dbReference type="PROSITE" id="PS50404">
    <property type="entry name" value="GST_NTER"/>
    <property type="match status" value="1"/>
</dbReference>
<proteinExistence type="predicted"/>
<dbReference type="CDD" id="cd00570">
    <property type="entry name" value="GST_N_family"/>
    <property type="match status" value="1"/>
</dbReference>
<name>A0A5B0X776_9GAMM</name>
<gene>
    <name evidence="2" type="ORF">F0M18_02465</name>
</gene>
<dbReference type="Proteomes" id="UP000323708">
    <property type="component" value="Unassembled WGS sequence"/>
</dbReference>
<dbReference type="Pfam" id="PF13417">
    <property type="entry name" value="GST_N_3"/>
    <property type="match status" value="1"/>
</dbReference>
<dbReference type="SUPFAM" id="SSF47616">
    <property type="entry name" value="GST C-terminal domain-like"/>
    <property type="match status" value="1"/>
</dbReference>
<dbReference type="GO" id="GO:0016740">
    <property type="term" value="F:transferase activity"/>
    <property type="evidence" value="ECO:0007669"/>
    <property type="project" value="UniProtKB-KW"/>
</dbReference>
<dbReference type="InterPro" id="IPR036249">
    <property type="entry name" value="Thioredoxin-like_sf"/>
</dbReference>
<accession>A0A5B0X776</accession>
<dbReference type="CDD" id="cd00299">
    <property type="entry name" value="GST_C_family"/>
    <property type="match status" value="1"/>
</dbReference>
<evidence type="ECO:0000313" key="2">
    <source>
        <dbReference type="EMBL" id="KAA1194317.1"/>
    </source>
</evidence>
<reference evidence="2 3" key="1">
    <citation type="submission" date="2019-09" db="EMBL/GenBank/DDBJ databases">
        <authorList>
            <person name="Chen X.-Y."/>
        </authorList>
    </citation>
    <scope>NUCLEOTIDE SEQUENCE [LARGE SCALE GENOMIC DNA]</scope>
    <source>
        <strain evidence="2 3">NY5</strain>
    </source>
</reference>
<dbReference type="EMBL" id="VTUX01000001">
    <property type="protein sequence ID" value="KAA1194317.1"/>
    <property type="molecule type" value="Genomic_DNA"/>
</dbReference>
<dbReference type="PANTHER" id="PTHR12289">
    <property type="entry name" value="METAXIN RELATED"/>
    <property type="match status" value="1"/>
</dbReference>
<protein>
    <submittedName>
        <fullName evidence="2">Glutathione S-transferase</fullName>
    </submittedName>
</protein>
<dbReference type="InterPro" id="IPR004045">
    <property type="entry name" value="Glutathione_S-Trfase_N"/>
</dbReference>
<comment type="caution">
    <text evidence="2">The sequence shown here is derived from an EMBL/GenBank/DDBJ whole genome shotgun (WGS) entry which is preliminary data.</text>
</comment>
<sequence length="368" mass="42323">MNTTHPAMTLYGLKVSYFTGKMENYLRYKEIPFSYQSMTAEHFERIIPEATGARQMPAIQLADGRWMTDSTPMIEWLETQWPRHSIYPDDPLQDFVCRLIEDYADEWLWRPAMHYRWSFAAGRAMLGHLIVDEMAPTTPLPRVLIRWSVRRRQKKYFVDGDGVTRQTRAHVEQGYLRLLDILERVFTQRPFVFGERPTLADFGLSGPLFRHFANDPDPAMIMRERAPAVYAWTARLWRTRGSACGTGLVTGIPDDLLPLLAEIGATHLPNLVANAAAHARQQREYSVALQGTSYTRLPVSQYRVWCLERLQHRARALPEEVAALARPLLEAQQCWQPLWQDAMVSSGYDPDQQVPFGRGLPVYHVPGP</sequence>
<keyword evidence="3" id="KW-1185">Reference proteome</keyword>
<evidence type="ECO:0000313" key="3">
    <source>
        <dbReference type="Proteomes" id="UP000323708"/>
    </source>
</evidence>
<dbReference type="Gene3D" id="3.40.30.10">
    <property type="entry name" value="Glutaredoxin"/>
    <property type="match status" value="1"/>
</dbReference>
<dbReference type="GO" id="GO:0005737">
    <property type="term" value="C:cytoplasm"/>
    <property type="evidence" value="ECO:0007669"/>
    <property type="project" value="TreeGrafter"/>
</dbReference>
<dbReference type="SUPFAM" id="SSF52833">
    <property type="entry name" value="Thioredoxin-like"/>
    <property type="match status" value="1"/>
</dbReference>
<dbReference type="InterPro" id="IPR050931">
    <property type="entry name" value="Mito_Protein_Transport_Metaxin"/>
</dbReference>
<dbReference type="AlphaFoldDB" id="A0A5B0X776"/>